<dbReference type="Proteomes" id="UP001595583">
    <property type="component" value="Unassembled WGS sequence"/>
</dbReference>
<evidence type="ECO:0000256" key="1">
    <source>
        <dbReference type="SAM" id="MobiDB-lite"/>
    </source>
</evidence>
<reference evidence="3" key="1">
    <citation type="journal article" date="2019" name="Int. J. Syst. Evol. Microbiol.">
        <title>The Global Catalogue of Microorganisms (GCM) 10K type strain sequencing project: providing services to taxonomists for standard genome sequencing and annotation.</title>
        <authorList>
            <consortium name="The Broad Institute Genomics Platform"/>
            <consortium name="The Broad Institute Genome Sequencing Center for Infectious Disease"/>
            <person name="Wu L."/>
            <person name="Ma J."/>
        </authorList>
    </citation>
    <scope>NUCLEOTIDE SEQUENCE [LARGE SCALE GENOMIC DNA]</scope>
    <source>
        <strain evidence="3">KCTC 52165</strain>
    </source>
</reference>
<accession>A0ABV7K9L6</accession>
<evidence type="ECO:0000313" key="3">
    <source>
        <dbReference type="Proteomes" id="UP001595583"/>
    </source>
</evidence>
<dbReference type="EMBL" id="JBHRTK010000002">
    <property type="protein sequence ID" value="MFC3205073.1"/>
    <property type="molecule type" value="Genomic_DNA"/>
</dbReference>
<sequence length="114" mass="12284">MFIQNSMSATRGGIVIAAAISRPDSTCCGCIAIKTGRTRRQYQAWLWLQQPGFVFCSGPDRWKGEDSGNFVNGRRCRPDILISGHRRASGQASAAVAQNRAAKKSAPSRNGALS</sequence>
<organism evidence="2 3">
    <name type="scientific">Aquamicrobium soli</name>
    <dbReference type="NCBI Taxonomy" id="1811518"/>
    <lineage>
        <taxon>Bacteria</taxon>
        <taxon>Pseudomonadati</taxon>
        <taxon>Pseudomonadota</taxon>
        <taxon>Alphaproteobacteria</taxon>
        <taxon>Hyphomicrobiales</taxon>
        <taxon>Phyllobacteriaceae</taxon>
        <taxon>Aquamicrobium</taxon>
    </lineage>
</organism>
<feature type="region of interest" description="Disordered" evidence="1">
    <location>
        <begin position="92"/>
        <end position="114"/>
    </location>
</feature>
<evidence type="ECO:0000313" key="2">
    <source>
        <dbReference type="EMBL" id="MFC3205073.1"/>
    </source>
</evidence>
<evidence type="ECO:0008006" key="4">
    <source>
        <dbReference type="Google" id="ProtNLM"/>
    </source>
</evidence>
<protein>
    <recommendedName>
        <fullName evidence="4">Transposase</fullName>
    </recommendedName>
</protein>
<gene>
    <name evidence="2" type="ORF">ACFOHJ_02520</name>
</gene>
<dbReference type="RefSeq" id="WP_378218203.1">
    <property type="nucleotide sequence ID" value="NZ_JBHRTK010000002.1"/>
</dbReference>
<keyword evidence="3" id="KW-1185">Reference proteome</keyword>
<proteinExistence type="predicted"/>
<name>A0ABV7K9L6_9HYPH</name>
<comment type="caution">
    <text evidence="2">The sequence shown here is derived from an EMBL/GenBank/DDBJ whole genome shotgun (WGS) entry which is preliminary data.</text>
</comment>